<keyword evidence="9" id="KW-1185">Reference proteome</keyword>
<evidence type="ECO:0000256" key="4">
    <source>
        <dbReference type="RuleBase" id="RU003719"/>
    </source>
</evidence>
<evidence type="ECO:0000259" key="6">
    <source>
        <dbReference type="Pfam" id="PF00389"/>
    </source>
</evidence>
<protein>
    <recommendedName>
        <fullName evidence="10">D-lactate dehydrogenase</fullName>
    </recommendedName>
</protein>
<evidence type="ECO:0000256" key="1">
    <source>
        <dbReference type="ARBA" id="ARBA00005854"/>
    </source>
</evidence>
<dbReference type="InterPro" id="IPR006139">
    <property type="entry name" value="D-isomer_2_OHA_DH_cat_dom"/>
</dbReference>
<reference evidence="8 9" key="1">
    <citation type="submission" date="2014-11" db="EMBL/GenBank/DDBJ databases">
        <authorList>
            <person name="Zhu J."/>
            <person name="Qi W."/>
            <person name="Song R."/>
        </authorList>
    </citation>
    <scope>NUCLEOTIDE SEQUENCE [LARGE SCALE GENOMIC DNA]</scope>
</reference>
<dbReference type="OrthoDB" id="298012at2759"/>
<dbReference type="Gene3D" id="3.40.50.720">
    <property type="entry name" value="NAD(P)-binding Rossmann-like Domain"/>
    <property type="match status" value="2"/>
</dbReference>
<name>A0A0G4EI31_VITBC</name>
<keyword evidence="3" id="KW-0520">NAD</keyword>
<evidence type="ECO:0000256" key="5">
    <source>
        <dbReference type="SAM" id="MobiDB-lite"/>
    </source>
</evidence>
<evidence type="ECO:0000256" key="3">
    <source>
        <dbReference type="ARBA" id="ARBA00023027"/>
    </source>
</evidence>
<proteinExistence type="inferred from homology"/>
<evidence type="ECO:0000259" key="7">
    <source>
        <dbReference type="Pfam" id="PF02826"/>
    </source>
</evidence>
<dbReference type="CDD" id="cd12183">
    <property type="entry name" value="LDH_like_2"/>
    <property type="match status" value="1"/>
</dbReference>
<sequence>MSSTSTCKVAVFSAKVYDRASLTQQLSLLGHNIEFTFLEPRLTPATVSLAKGFSVVCAFINDVINEEVLKELDKLGIRQVALRCAGFNNVDLVAAEKWKITVCRVPAYSPYAVAEHAVGLMICLNRNLHRAFSRVRDGNFSINGLLGMDFHGKTFGFLGTGRIGFLTARICSGFGCNILGCDPYKNADFEKLGGKYVEMDELLATSDIISLHCPLTPESHHLINEKTIAKMKPGAVIVNTSRGPLIHSRDMIEGLKSGKVGGLAIDVYEDEEEIFFEDLSSEVLQDDTIARLLTFPNVMITAHQAFFTKEALEAIAKVTIGNIASFDGQTSDDSWKQNQVKNQTHRRPSKESIDVKETKMGHARPPSSPCVVLR</sequence>
<dbReference type="Pfam" id="PF02826">
    <property type="entry name" value="2-Hacid_dh_C"/>
    <property type="match status" value="1"/>
</dbReference>
<evidence type="ECO:0008006" key="10">
    <source>
        <dbReference type="Google" id="ProtNLM"/>
    </source>
</evidence>
<dbReference type="InterPro" id="IPR006140">
    <property type="entry name" value="D-isomer_DH_NAD-bd"/>
</dbReference>
<dbReference type="GO" id="GO:0008720">
    <property type="term" value="F:D-lactate dehydrogenase (NAD+) activity"/>
    <property type="evidence" value="ECO:0007669"/>
    <property type="project" value="TreeGrafter"/>
</dbReference>
<dbReference type="PANTHER" id="PTHR43026:SF1">
    <property type="entry name" value="2-HYDROXYACID DEHYDROGENASE HOMOLOG 1-RELATED"/>
    <property type="match status" value="1"/>
</dbReference>
<dbReference type="InterPro" id="IPR058205">
    <property type="entry name" value="D-LDH-like"/>
</dbReference>
<dbReference type="InParanoid" id="A0A0G4EI31"/>
<dbReference type="SUPFAM" id="SSF52283">
    <property type="entry name" value="Formate/glycerate dehydrogenase catalytic domain-like"/>
    <property type="match status" value="1"/>
</dbReference>
<organism evidence="8 9">
    <name type="scientific">Vitrella brassicaformis (strain CCMP3155)</name>
    <dbReference type="NCBI Taxonomy" id="1169540"/>
    <lineage>
        <taxon>Eukaryota</taxon>
        <taxon>Sar</taxon>
        <taxon>Alveolata</taxon>
        <taxon>Colpodellida</taxon>
        <taxon>Vitrellaceae</taxon>
        <taxon>Vitrella</taxon>
    </lineage>
</organism>
<feature type="domain" description="D-isomer specific 2-hydroxyacid dehydrogenase NAD-binding" evidence="7">
    <location>
        <begin position="118"/>
        <end position="305"/>
    </location>
</feature>
<dbReference type="Pfam" id="PF00389">
    <property type="entry name" value="2-Hacid_dh"/>
    <property type="match status" value="1"/>
</dbReference>
<comment type="similarity">
    <text evidence="1 4">Belongs to the D-isomer specific 2-hydroxyacid dehydrogenase family.</text>
</comment>
<gene>
    <name evidence="8" type="ORF">Vbra_4977</name>
</gene>
<dbReference type="GO" id="GO:0051287">
    <property type="term" value="F:NAD binding"/>
    <property type="evidence" value="ECO:0007669"/>
    <property type="project" value="InterPro"/>
</dbReference>
<dbReference type="SUPFAM" id="SSF51735">
    <property type="entry name" value="NAD(P)-binding Rossmann-fold domains"/>
    <property type="match status" value="1"/>
</dbReference>
<dbReference type="InterPro" id="IPR029753">
    <property type="entry name" value="D-isomer_DH_CS"/>
</dbReference>
<evidence type="ECO:0000313" key="9">
    <source>
        <dbReference type="Proteomes" id="UP000041254"/>
    </source>
</evidence>
<dbReference type="AlphaFoldDB" id="A0A0G4EI31"/>
<dbReference type="InterPro" id="IPR036291">
    <property type="entry name" value="NAD(P)-bd_dom_sf"/>
</dbReference>
<dbReference type="STRING" id="1169540.A0A0G4EI31"/>
<dbReference type="OMA" id="FIAMRCA"/>
<dbReference type="EMBL" id="CDMY01000234">
    <property type="protein sequence ID" value="CEL95648.1"/>
    <property type="molecule type" value="Genomic_DNA"/>
</dbReference>
<evidence type="ECO:0000256" key="2">
    <source>
        <dbReference type="ARBA" id="ARBA00023002"/>
    </source>
</evidence>
<dbReference type="PANTHER" id="PTHR43026">
    <property type="entry name" value="2-HYDROXYACID DEHYDROGENASE HOMOLOG 1-RELATED"/>
    <property type="match status" value="1"/>
</dbReference>
<evidence type="ECO:0000313" key="8">
    <source>
        <dbReference type="EMBL" id="CEL95648.1"/>
    </source>
</evidence>
<feature type="region of interest" description="Disordered" evidence="5">
    <location>
        <begin position="329"/>
        <end position="374"/>
    </location>
</feature>
<feature type="compositionally biased region" description="Polar residues" evidence="5">
    <location>
        <begin position="329"/>
        <end position="342"/>
    </location>
</feature>
<dbReference type="PhylomeDB" id="A0A0G4EI31"/>
<dbReference type="PROSITE" id="PS00670">
    <property type="entry name" value="D_2_HYDROXYACID_DH_2"/>
    <property type="match status" value="1"/>
</dbReference>
<feature type="compositionally biased region" description="Basic and acidic residues" evidence="5">
    <location>
        <begin position="349"/>
        <end position="360"/>
    </location>
</feature>
<keyword evidence="2 4" id="KW-0560">Oxidoreductase</keyword>
<feature type="domain" description="D-isomer specific 2-hydroxyacid dehydrogenase catalytic" evidence="6">
    <location>
        <begin position="17"/>
        <end position="328"/>
    </location>
</feature>
<dbReference type="Proteomes" id="UP000041254">
    <property type="component" value="Unassembled WGS sequence"/>
</dbReference>
<dbReference type="VEuPathDB" id="CryptoDB:Vbra_4977"/>
<accession>A0A0G4EI31</accession>